<feature type="region of interest" description="Disordered" evidence="3">
    <location>
        <begin position="472"/>
        <end position="527"/>
    </location>
</feature>
<dbReference type="Pfam" id="PF12796">
    <property type="entry name" value="Ank_2"/>
    <property type="match status" value="1"/>
</dbReference>
<feature type="compositionally biased region" description="Polar residues" evidence="3">
    <location>
        <begin position="494"/>
        <end position="517"/>
    </location>
</feature>
<dbReference type="InterPro" id="IPR000719">
    <property type="entry name" value="Prot_kinase_dom"/>
</dbReference>
<dbReference type="InterPro" id="IPR036770">
    <property type="entry name" value="Ankyrin_rpt-contain_sf"/>
</dbReference>
<dbReference type="InterPro" id="IPR011009">
    <property type="entry name" value="Kinase-like_dom_sf"/>
</dbReference>
<evidence type="ECO:0000256" key="3">
    <source>
        <dbReference type="SAM" id="MobiDB-lite"/>
    </source>
</evidence>
<dbReference type="Gene3D" id="1.10.510.10">
    <property type="entry name" value="Transferase(Phosphotransferase) domain 1"/>
    <property type="match status" value="1"/>
</dbReference>
<dbReference type="GO" id="GO:0004674">
    <property type="term" value="F:protein serine/threonine kinase activity"/>
    <property type="evidence" value="ECO:0007669"/>
    <property type="project" value="TreeGrafter"/>
</dbReference>
<dbReference type="SMART" id="SM00248">
    <property type="entry name" value="ANK"/>
    <property type="match status" value="4"/>
</dbReference>
<dbReference type="PROSITE" id="PS50088">
    <property type="entry name" value="ANK_REPEAT"/>
    <property type="match status" value="3"/>
</dbReference>
<name>A0A9P3LV94_9FUNG</name>
<dbReference type="EMBL" id="BQFW01000006">
    <property type="protein sequence ID" value="GJJ71797.1"/>
    <property type="molecule type" value="Genomic_DNA"/>
</dbReference>
<accession>A0A9P3LV94</accession>
<dbReference type="GO" id="GO:0005524">
    <property type="term" value="F:ATP binding"/>
    <property type="evidence" value="ECO:0007669"/>
    <property type="project" value="InterPro"/>
</dbReference>
<feature type="repeat" description="ANK" evidence="2">
    <location>
        <begin position="600"/>
        <end position="634"/>
    </location>
</feature>
<organism evidence="5 6">
    <name type="scientific">Entomortierella parvispora</name>
    <dbReference type="NCBI Taxonomy" id="205924"/>
    <lineage>
        <taxon>Eukaryota</taxon>
        <taxon>Fungi</taxon>
        <taxon>Fungi incertae sedis</taxon>
        <taxon>Mucoromycota</taxon>
        <taxon>Mortierellomycotina</taxon>
        <taxon>Mortierellomycetes</taxon>
        <taxon>Mortierellales</taxon>
        <taxon>Mortierellaceae</taxon>
        <taxon>Entomortierella</taxon>
    </lineage>
</organism>
<evidence type="ECO:0000256" key="1">
    <source>
        <dbReference type="ARBA" id="ARBA00005843"/>
    </source>
</evidence>
<evidence type="ECO:0000313" key="6">
    <source>
        <dbReference type="Proteomes" id="UP000827284"/>
    </source>
</evidence>
<dbReference type="PRINTS" id="PR01415">
    <property type="entry name" value="ANKYRIN"/>
</dbReference>
<dbReference type="PROSITE" id="PS50297">
    <property type="entry name" value="ANK_REP_REGION"/>
    <property type="match status" value="2"/>
</dbReference>
<dbReference type="PANTHER" id="PTHR44329">
    <property type="entry name" value="SERINE/THREONINE-PROTEIN KINASE TNNI3K-RELATED"/>
    <property type="match status" value="1"/>
</dbReference>
<dbReference type="Proteomes" id="UP000827284">
    <property type="component" value="Unassembled WGS sequence"/>
</dbReference>
<evidence type="ECO:0000259" key="4">
    <source>
        <dbReference type="PROSITE" id="PS50011"/>
    </source>
</evidence>
<comment type="similarity">
    <text evidence="1">Belongs to the protein kinase superfamily. TKL Ser/Thr protein kinase family.</text>
</comment>
<protein>
    <recommendedName>
        <fullName evidence="4">Protein kinase domain-containing protein</fullName>
    </recommendedName>
</protein>
<gene>
    <name evidence="5" type="ORF">EMPS_04154</name>
</gene>
<dbReference type="InterPro" id="IPR001245">
    <property type="entry name" value="Ser-Thr/Tyr_kinase_cat_dom"/>
</dbReference>
<dbReference type="PRINTS" id="PR00109">
    <property type="entry name" value="TYRKINASE"/>
</dbReference>
<evidence type="ECO:0000256" key="2">
    <source>
        <dbReference type="PROSITE-ProRule" id="PRU00023"/>
    </source>
</evidence>
<comment type="caution">
    <text evidence="5">The sequence shown here is derived from an EMBL/GenBank/DDBJ whole genome shotgun (WGS) entry which is preliminary data.</text>
</comment>
<evidence type="ECO:0000313" key="5">
    <source>
        <dbReference type="EMBL" id="GJJ71797.1"/>
    </source>
</evidence>
<dbReference type="SUPFAM" id="SSF48403">
    <property type="entry name" value="Ankyrin repeat"/>
    <property type="match status" value="1"/>
</dbReference>
<keyword evidence="6" id="KW-1185">Reference proteome</keyword>
<dbReference type="SUPFAM" id="SSF56112">
    <property type="entry name" value="Protein kinase-like (PK-like)"/>
    <property type="match status" value="1"/>
</dbReference>
<feature type="domain" description="Protein kinase" evidence="4">
    <location>
        <begin position="37"/>
        <end position="286"/>
    </location>
</feature>
<reference evidence="5" key="2">
    <citation type="journal article" date="2022" name="Microbiol. Resour. Announc.">
        <title>Whole-Genome Sequence of Entomortierella parvispora E1425, a Mucoromycotan Fungus Associated with Burkholderiaceae-Related Endosymbiotic Bacteria.</title>
        <authorList>
            <person name="Herlambang A."/>
            <person name="Guo Y."/>
            <person name="Takashima Y."/>
            <person name="Narisawa K."/>
            <person name="Ohta H."/>
            <person name="Nishizawa T."/>
        </authorList>
    </citation>
    <scope>NUCLEOTIDE SEQUENCE</scope>
    <source>
        <strain evidence="5">E1425</strain>
    </source>
</reference>
<dbReference type="OrthoDB" id="6718656at2759"/>
<dbReference type="Pfam" id="PF00023">
    <property type="entry name" value="Ank"/>
    <property type="match status" value="1"/>
</dbReference>
<dbReference type="PROSITE" id="PS50011">
    <property type="entry name" value="PROTEIN_KINASE_DOM"/>
    <property type="match status" value="1"/>
</dbReference>
<keyword evidence="2" id="KW-0040">ANK repeat</keyword>
<sequence>MADRTAPVVLLNDKEKHWLDGAIKDKLLRLIDFNDIHHLEWSVASGGFGVIHSGRWRGMRVAVKVLYNPADFIQEVGIHKLVQDSENIVKFYGITRMKQSGDYGMVLQFAGKGSLRDYLSRHFNSLDWVHKMRLARDVAAGISFIHEDNICHHDLHSRNVLIDQSGRALITDFGLSRYVNKANSNNGVRGVVPYISPERLKNSPFDHSSDVYSLGVIMWELSSGSPPFDQDGENFLLPFQIMRGRREEIMPGTPVEYSDLYQQCWDGEPLKRPSLANILKTLDSMLTGFNEDRVEELGRVHVSTPGNLQATRSMPTRTHTILVEPEEPLGKSAPISGLPGHPSGRLATGSASQVVTNVGRLNPRHPVSRQHNFSTVMNPLDGNALGDQINNLKITEDKPSDYLTPGPVTPTNTPLWLRSGRRQDGPGYGGCAGLPPSPKPTVVRVHQSDVQLEEMRGATGPVCRGVPVAQPPAHQFQHHQHPNQQQRTPYPVQQEVSPVVTNSTKPKSDSITNSTKNNRGDWKPKNGKTNIRDFFTACRQGNLEAVHWHLMQGASVMEPYDSMSGRTPLHAAAMSDSFEVMKLLCESAGPSLNMNELDDSSQTPLHLLTQYGRDSYELLVYMLEKGADPNAQDSERRTPLMTTFILNDNAQMVETLLDYGADPNIRCQENNALAEAAIRVRFQCVKVLLETDLSMSEQSSLEHAMDVCYRVTETVNRNQVLSLLVRWRHAEGIQKRQTLARMILNGSLQLGERRIDQRRIARQVLTNAGNSH</sequence>
<dbReference type="AlphaFoldDB" id="A0A9P3LV94"/>
<proteinExistence type="inferred from homology"/>
<dbReference type="InterPro" id="IPR002110">
    <property type="entry name" value="Ankyrin_rpt"/>
</dbReference>
<reference evidence="5" key="1">
    <citation type="submission" date="2021-11" db="EMBL/GenBank/DDBJ databases">
        <authorList>
            <person name="Herlambang A."/>
            <person name="Guo Y."/>
            <person name="Takashima Y."/>
            <person name="Nishizawa T."/>
        </authorList>
    </citation>
    <scope>NUCLEOTIDE SEQUENCE</scope>
    <source>
        <strain evidence="5">E1425</strain>
    </source>
</reference>
<feature type="repeat" description="ANK" evidence="2">
    <location>
        <begin position="564"/>
        <end position="584"/>
    </location>
</feature>
<feature type="repeat" description="ANK" evidence="2">
    <location>
        <begin position="635"/>
        <end position="668"/>
    </location>
</feature>
<dbReference type="InterPro" id="IPR051681">
    <property type="entry name" value="Ser/Thr_Kinases-Pseudokinases"/>
</dbReference>
<dbReference type="Pfam" id="PF07714">
    <property type="entry name" value="PK_Tyr_Ser-Thr"/>
    <property type="match status" value="1"/>
</dbReference>
<dbReference type="Gene3D" id="1.25.40.20">
    <property type="entry name" value="Ankyrin repeat-containing domain"/>
    <property type="match status" value="1"/>
</dbReference>